<dbReference type="GO" id="GO:0005524">
    <property type="term" value="F:ATP binding"/>
    <property type="evidence" value="ECO:0007669"/>
    <property type="project" value="UniProtKB-KW"/>
</dbReference>
<keyword evidence="3" id="KW-0547">Nucleotide-binding</keyword>
<dbReference type="Gene3D" id="3.90.190.20">
    <property type="entry name" value="Mur ligase, C-terminal domain"/>
    <property type="match status" value="1"/>
</dbReference>
<dbReference type="SUPFAM" id="SSF53244">
    <property type="entry name" value="MurD-like peptide ligases, peptide-binding domain"/>
    <property type="match status" value="1"/>
</dbReference>
<dbReference type="GO" id="GO:0008360">
    <property type="term" value="P:regulation of cell shape"/>
    <property type="evidence" value="ECO:0007669"/>
    <property type="project" value="InterPro"/>
</dbReference>
<keyword evidence="1" id="KW-0963">Cytoplasm</keyword>
<dbReference type="Pfam" id="PF02875">
    <property type="entry name" value="Mur_ligase_C"/>
    <property type="match status" value="1"/>
</dbReference>
<organism evidence="6">
    <name type="scientific">bioreactor metagenome</name>
    <dbReference type="NCBI Taxonomy" id="1076179"/>
    <lineage>
        <taxon>unclassified sequences</taxon>
        <taxon>metagenomes</taxon>
        <taxon>ecological metagenomes</taxon>
    </lineage>
</organism>
<evidence type="ECO:0000256" key="4">
    <source>
        <dbReference type="ARBA" id="ARBA00022840"/>
    </source>
</evidence>
<reference evidence="6" key="1">
    <citation type="submission" date="2019-08" db="EMBL/GenBank/DDBJ databases">
        <authorList>
            <person name="Kucharzyk K."/>
            <person name="Murdoch R.W."/>
            <person name="Higgins S."/>
            <person name="Loffler F."/>
        </authorList>
    </citation>
    <scope>NUCLEOTIDE SEQUENCE</scope>
</reference>
<feature type="domain" description="Mur ligase C-terminal" evidence="5">
    <location>
        <begin position="3"/>
        <end position="104"/>
    </location>
</feature>
<dbReference type="GO" id="GO:0051301">
    <property type="term" value="P:cell division"/>
    <property type="evidence" value="ECO:0007669"/>
    <property type="project" value="InterPro"/>
</dbReference>
<name>A0A645E307_9ZZZZ</name>
<proteinExistence type="predicted"/>
<protein>
    <submittedName>
        <fullName evidence="6">UDP-N-acetylmuramoylalanine--D-glutamate ligase</fullName>
        <ecNumber evidence="6">6.3.2.9</ecNumber>
    </submittedName>
</protein>
<dbReference type="InterPro" id="IPR004101">
    <property type="entry name" value="Mur_ligase_C"/>
</dbReference>
<dbReference type="GO" id="GO:0008764">
    <property type="term" value="F:UDP-N-acetylmuramoylalanine-D-glutamate ligase activity"/>
    <property type="evidence" value="ECO:0007669"/>
    <property type="project" value="UniProtKB-EC"/>
</dbReference>
<dbReference type="PANTHER" id="PTHR43692:SF1">
    <property type="entry name" value="UDP-N-ACETYLMURAMOYLALANINE--D-GLUTAMATE LIGASE"/>
    <property type="match status" value="1"/>
</dbReference>
<dbReference type="EMBL" id="VSSQ01042346">
    <property type="protein sequence ID" value="MPM95915.1"/>
    <property type="molecule type" value="Genomic_DNA"/>
</dbReference>
<keyword evidence="4" id="KW-0067">ATP-binding</keyword>
<evidence type="ECO:0000256" key="2">
    <source>
        <dbReference type="ARBA" id="ARBA00022598"/>
    </source>
</evidence>
<comment type="caution">
    <text evidence="6">The sequence shown here is derived from an EMBL/GenBank/DDBJ whole genome shotgun (WGS) entry which is preliminary data.</text>
</comment>
<evidence type="ECO:0000259" key="5">
    <source>
        <dbReference type="Pfam" id="PF02875"/>
    </source>
</evidence>
<keyword evidence="2 6" id="KW-0436">Ligase</keyword>
<dbReference type="EC" id="6.3.2.9" evidence="6"/>
<dbReference type="InterPro" id="IPR005762">
    <property type="entry name" value="MurD"/>
</dbReference>
<sequence length="137" mass="14888">MRYVNDSKATNPAAVLAALRALEPVPQGNVLLLAGGLDKDMDFEALAAAAPWLKLAALYGACRAKIMTVLRDLAPTVECASFEEAFERAREQAESGDIVLLSPAAASMDMFKDYRERGETFVRLVRASALRQHPGQH</sequence>
<evidence type="ECO:0000256" key="1">
    <source>
        <dbReference type="ARBA" id="ARBA00022490"/>
    </source>
</evidence>
<dbReference type="AlphaFoldDB" id="A0A645E307"/>
<gene>
    <name evidence="6" type="primary">murD_40</name>
    <name evidence="6" type="ORF">SDC9_143071</name>
</gene>
<accession>A0A645E307</accession>
<dbReference type="InterPro" id="IPR036615">
    <property type="entry name" value="Mur_ligase_C_dom_sf"/>
</dbReference>
<dbReference type="PANTHER" id="PTHR43692">
    <property type="entry name" value="UDP-N-ACETYLMURAMOYLALANINE--D-GLUTAMATE LIGASE"/>
    <property type="match status" value="1"/>
</dbReference>
<dbReference type="GO" id="GO:0005737">
    <property type="term" value="C:cytoplasm"/>
    <property type="evidence" value="ECO:0007669"/>
    <property type="project" value="InterPro"/>
</dbReference>
<evidence type="ECO:0000256" key="3">
    <source>
        <dbReference type="ARBA" id="ARBA00022741"/>
    </source>
</evidence>
<evidence type="ECO:0000313" key="6">
    <source>
        <dbReference type="EMBL" id="MPM95915.1"/>
    </source>
</evidence>